<organism evidence="2">
    <name type="scientific">Ixodes ricinus</name>
    <name type="common">Common tick</name>
    <name type="synonym">Acarus ricinus</name>
    <dbReference type="NCBI Taxonomy" id="34613"/>
    <lineage>
        <taxon>Eukaryota</taxon>
        <taxon>Metazoa</taxon>
        <taxon>Ecdysozoa</taxon>
        <taxon>Arthropoda</taxon>
        <taxon>Chelicerata</taxon>
        <taxon>Arachnida</taxon>
        <taxon>Acari</taxon>
        <taxon>Parasitiformes</taxon>
        <taxon>Ixodida</taxon>
        <taxon>Ixodoidea</taxon>
        <taxon>Ixodidae</taxon>
        <taxon>Ixodinae</taxon>
        <taxon>Ixodes</taxon>
    </lineage>
</organism>
<dbReference type="Pfam" id="PF02140">
    <property type="entry name" value="SUEL_Lectin"/>
    <property type="match status" value="1"/>
</dbReference>
<feature type="domain" description="SUEL-type lectin" evidence="1">
    <location>
        <begin position="60"/>
        <end position="159"/>
    </location>
</feature>
<dbReference type="InterPro" id="IPR000922">
    <property type="entry name" value="Lectin_gal-bd_dom"/>
</dbReference>
<reference evidence="2" key="1">
    <citation type="submission" date="2012-12" db="EMBL/GenBank/DDBJ databases">
        <title>Identification and characterization of a phenylalanine ammonia-lyase gene family in Isatis indigotica Fort.</title>
        <authorList>
            <person name="Liu Q."/>
            <person name="Chen J."/>
            <person name="Zhou X."/>
            <person name="Di P."/>
            <person name="Xiao Y."/>
            <person name="Xuan H."/>
            <person name="Zhang L."/>
            <person name="Chen W."/>
        </authorList>
    </citation>
    <scope>NUCLEOTIDE SEQUENCE</scope>
    <source>
        <tissue evidence="2">Salivary gland</tissue>
    </source>
</reference>
<sequence length="168" mass="18444">MAAAAAASRPRPFGLLSASSAVNREILVLLGSLCVLVGLATSSSHLPLLSGTLKTFQKFACDGQTLHLRCFRNTSISISVAQYGRSVPYHLLCPPDEEHRPRPLEYNGSVECMAKEALRVVEEACREQEECTIRTDAKSFMVDPCPGVHKYAEVAYKCRPTTFTNRLV</sequence>
<dbReference type="EMBL" id="GADI01003354">
    <property type="protein sequence ID" value="JAA70454.1"/>
    <property type="molecule type" value="mRNA"/>
</dbReference>
<dbReference type="PROSITE" id="PS50228">
    <property type="entry name" value="SUEL_LECTIN"/>
    <property type="match status" value="1"/>
</dbReference>
<dbReference type="PANTHER" id="PTHR46780">
    <property type="entry name" value="PROTEIN EVA-1"/>
    <property type="match status" value="1"/>
</dbReference>
<dbReference type="CDD" id="cd22828">
    <property type="entry name" value="Gal_Rha_Lectin_EVA1_EVA1C_rpt1"/>
    <property type="match status" value="1"/>
</dbReference>
<evidence type="ECO:0000313" key="2">
    <source>
        <dbReference type="EMBL" id="JAA70454.1"/>
    </source>
</evidence>
<accession>A0A0K8RIW1</accession>
<dbReference type="GO" id="GO:0030246">
    <property type="term" value="F:carbohydrate binding"/>
    <property type="evidence" value="ECO:0007669"/>
    <property type="project" value="InterPro"/>
</dbReference>
<evidence type="ECO:0000259" key="1">
    <source>
        <dbReference type="PROSITE" id="PS50228"/>
    </source>
</evidence>
<name>A0A0K8RIW1_IXORI</name>
<dbReference type="InterPro" id="IPR043159">
    <property type="entry name" value="Lectin_gal-bd_sf"/>
</dbReference>
<proteinExistence type="evidence at transcript level"/>
<dbReference type="AlphaFoldDB" id="A0A0K8RIW1"/>
<protein>
    <submittedName>
        <fullName evidence="2">Putative galactose binding protein</fullName>
    </submittedName>
</protein>
<dbReference type="Gene3D" id="2.60.120.740">
    <property type="match status" value="1"/>
</dbReference>